<keyword evidence="2" id="KW-1185">Reference proteome</keyword>
<dbReference type="AlphaFoldDB" id="A0AAV2NMW6"/>
<dbReference type="SUPFAM" id="SSF56219">
    <property type="entry name" value="DNase I-like"/>
    <property type="match status" value="1"/>
</dbReference>
<dbReference type="InterPro" id="IPR036691">
    <property type="entry name" value="Endo/exonu/phosph_ase_sf"/>
</dbReference>
<proteinExistence type="predicted"/>
<gene>
    <name evidence="1" type="ORF">LPLAT_LOCUS6747</name>
</gene>
<sequence>MLINETKLNKNDRLKIKGYSCIRKERQNRAGGVAVLVRKDIPYQEIKLKSEVAIENICIRLENNIHIIAAYNRPLNRISNRDLNVLL</sequence>
<protein>
    <submittedName>
        <fullName evidence="1">Uncharacterized protein</fullName>
    </submittedName>
</protein>
<accession>A0AAV2NMW6</accession>
<name>A0AAV2NMW6_9HYME</name>
<organism evidence="1 2">
    <name type="scientific">Lasius platythorax</name>
    <dbReference type="NCBI Taxonomy" id="488582"/>
    <lineage>
        <taxon>Eukaryota</taxon>
        <taxon>Metazoa</taxon>
        <taxon>Ecdysozoa</taxon>
        <taxon>Arthropoda</taxon>
        <taxon>Hexapoda</taxon>
        <taxon>Insecta</taxon>
        <taxon>Pterygota</taxon>
        <taxon>Neoptera</taxon>
        <taxon>Endopterygota</taxon>
        <taxon>Hymenoptera</taxon>
        <taxon>Apocrita</taxon>
        <taxon>Aculeata</taxon>
        <taxon>Formicoidea</taxon>
        <taxon>Formicidae</taxon>
        <taxon>Formicinae</taxon>
        <taxon>Lasius</taxon>
        <taxon>Lasius</taxon>
    </lineage>
</organism>
<dbReference type="Gene3D" id="3.60.10.10">
    <property type="entry name" value="Endonuclease/exonuclease/phosphatase"/>
    <property type="match status" value="1"/>
</dbReference>
<evidence type="ECO:0000313" key="2">
    <source>
        <dbReference type="Proteomes" id="UP001497644"/>
    </source>
</evidence>
<dbReference type="Proteomes" id="UP001497644">
    <property type="component" value="Chromosome 2"/>
</dbReference>
<evidence type="ECO:0000313" key="1">
    <source>
        <dbReference type="EMBL" id="CAL1680787.1"/>
    </source>
</evidence>
<dbReference type="EMBL" id="OZ034825">
    <property type="protein sequence ID" value="CAL1680787.1"/>
    <property type="molecule type" value="Genomic_DNA"/>
</dbReference>
<reference evidence="1" key="1">
    <citation type="submission" date="2024-04" db="EMBL/GenBank/DDBJ databases">
        <authorList>
            <consortium name="Molecular Ecology Group"/>
        </authorList>
    </citation>
    <scope>NUCLEOTIDE SEQUENCE</scope>
</reference>